<keyword evidence="2" id="KW-1185">Reference proteome</keyword>
<dbReference type="EMBL" id="AWUE01009050">
    <property type="protein sequence ID" value="OMP12527.1"/>
    <property type="molecule type" value="Genomic_DNA"/>
</dbReference>
<reference evidence="2" key="1">
    <citation type="submission" date="2013-09" db="EMBL/GenBank/DDBJ databases">
        <title>Corchorus olitorius genome sequencing.</title>
        <authorList>
            <person name="Alam M."/>
            <person name="Haque M.S."/>
            <person name="Islam M.S."/>
            <person name="Emdad E.M."/>
            <person name="Islam M.M."/>
            <person name="Ahmed B."/>
            <person name="Halim A."/>
            <person name="Hossen Q.M.M."/>
            <person name="Hossain M.Z."/>
            <person name="Ahmed R."/>
            <person name="Khan M.M."/>
            <person name="Islam R."/>
            <person name="Rashid M.M."/>
            <person name="Khan S.A."/>
            <person name="Rahman M.S."/>
            <person name="Alam M."/>
            <person name="Yahiya A.S."/>
            <person name="Khan M.S."/>
            <person name="Azam M.S."/>
            <person name="Haque T."/>
            <person name="Lashkar M.Z.H."/>
            <person name="Akhand A.I."/>
            <person name="Morshed G."/>
            <person name="Roy S."/>
            <person name="Uddin K.S."/>
            <person name="Rabeya T."/>
            <person name="Hossain A.S."/>
            <person name="Chowdhury A."/>
            <person name="Snigdha A.R."/>
            <person name="Mortoza M.S."/>
            <person name="Matin S.A."/>
            <person name="Hoque S.M.E."/>
            <person name="Islam M.K."/>
            <person name="Roy D.K."/>
            <person name="Haider R."/>
            <person name="Moosa M.M."/>
            <person name="Elias S.M."/>
            <person name="Hasan A.M."/>
            <person name="Jahan S."/>
            <person name="Shafiuddin M."/>
            <person name="Mahmood N."/>
            <person name="Shommy N.S."/>
        </authorList>
    </citation>
    <scope>NUCLEOTIDE SEQUENCE [LARGE SCALE GENOMIC DNA]</scope>
    <source>
        <strain evidence="2">cv. O-4</strain>
    </source>
</reference>
<accession>A0A1R3KZQ3</accession>
<dbReference type="Proteomes" id="UP000187203">
    <property type="component" value="Unassembled WGS sequence"/>
</dbReference>
<sequence length="108" mass="11925">MLRNESGEWVTEQSSLQDLVLHFFRDLYTADASVGGSLAPLEKPKISDADGRIMGRDITSNEVHDALFQMKPPGVDGFQTGFYQVCWSTVGNDLVNLVQSAFRLGSLM</sequence>
<evidence type="ECO:0000313" key="2">
    <source>
        <dbReference type="Proteomes" id="UP000187203"/>
    </source>
</evidence>
<dbReference type="AlphaFoldDB" id="A0A1R3KZQ3"/>
<comment type="caution">
    <text evidence="1">The sequence shown here is derived from an EMBL/GenBank/DDBJ whole genome shotgun (WGS) entry which is preliminary data.</text>
</comment>
<dbReference type="OrthoDB" id="1113909at2759"/>
<organism evidence="1 2">
    <name type="scientific">Corchorus olitorius</name>
    <dbReference type="NCBI Taxonomy" id="93759"/>
    <lineage>
        <taxon>Eukaryota</taxon>
        <taxon>Viridiplantae</taxon>
        <taxon>Streptophyta</taxon>
        <taxon>Embryophyta</taxon>
        <taxon>Tracheophyta</taxon>
        <taxon>Spermatophyta</taxon>
        <taxon>Magnoliopsida</taxon>
        <taxon>eudicotyledons</taxon>
        <taxon>Gunneridae</taxon>
        <taxon>Pentapetalae</taxon>
        <taxon>rosids</taxon>
        <taxon>malvids</taxon>
        <taxon>Malvales</taxon>
        <taxon>Malvaceae</taxon>
        <taxon>Grewioideae</taxon>
        <taxon>Apeibeae</taxon>
        <taxon>Corchorus</taxon>
    </lineage>
</organism>
<dbReference type="STRING" id="93759.A0A1R3KZQ3"/>
<evidence type="ECO:0000313" key="1">
    <source>
        <dbReference type="EMBL" id="OMP12527.1"/>
    </source>
</evidence>
<proteinExistence type="predicted"/>
<gene>
    <name evidence="1" type="ORF">COLO4_03071</name>
</gene>
<protein>
    <submittedName>
        <fullName evidence="1">Uncharacterized protein</fullName>
    </submittedName>
</protein>
<name>A0A1R3KZQ3_9ROSI</name>